<dbReference type="HOGENOM" id="CLU_3242057_0_0_1"/>
<dbReference type="InParanoid" id="G2YI74"/>
<reference evidence="2" key="1">
    <citation type="journal article" date="2011" name="PLoS Genet.">
        <title>Genomic analysis of the necrotrophic fungal pathogens Sclerotinia sclerotiorum and Botrytis cinerea.</title>
        <authorList>
            <person name="Amselem J."/>
            <person name="Cuomo C.A."/>
            <person name="van Kan J.A."/>
            <person name="Viaud M."/>
            <person name="Benito E.P."/>
            <person name="Couloux A."/>
            <person name="Coutinho P.M."/>
            <person name="de Vries R.P."/>
            <person name="Dyer P.S."/>
            <person name="Fillinger S."/>
            <person name="Fournier E."/>
            <person name="Gout L."/>
            <person name="Hahn M."/>
            <person name="Kohn L."/>
            <person name="Lapalu N."/>
            <person name="Plummer K.M."/>
            <person name="Pradier J.M."/>
            <person name="Quevillon E."/>
            <person name="Sharon A."/>
            <person name="Simon A."/>
            <person name="ten Have A."/>
            <person name="Tudzynski B."/>
            <person name="Tudzynski P."/>
            <person name="Wincker P."/>
            <person name="Andrew M."/>
            <person name="Anthouard V."/>
            <person name="Beever R.E."/>
            <person name="Beffa R."/>
            <person name="Benoit I."/>
            <person name="Bouzid O."/>
            <person name="Brault B."/>
            <person name="Chen Z."/>
            <person name="Choquer M."/>
            <person name="Collemare J."/>
            <person name="Cotton P."/>
            <person name="Danchin E.G."/>
            <person name="Da Silva C."/>
            <person name="Gautier A."/>
            <person name="Giraud C."/>
            <person name="Giraud T."/>
            <person name="Gonzalez C."/>
            <person name="Grossetete S."/>
            <person name="Guldener U."/>
            <person name="Henrissat B."/>
            <person name="Howlett B.J."/>
            <person name="Kodira C."/>
            <person name="Kretschmer M."/>
            <person name="Lappartient A."/>
            <person name="Leroch M."/>
            <person name="Levis C."/>
            <person name="Mauceli E."/>
            <person name="Neuveglise C."/>
            <person name="Oeser B."/>
            <person name="Pearson M."/>
            <person name="Poulain J."/>
            <person name="Poussereau N."/>
            <person name="Quesneville H."/>
            <person name="Rascle C."/>
            <person name="Schumacher J."/>
            <person name="Segurens B."/>
            <person name="Sexton A."/>
            <person name="Silva E."/>
            <person name="Sirven C."/>
            <person name="Soanes D.M."/>
            <person name="Talbot N.J."/>
            <person name="Templeton M."/>
            <person name="Yandava C."/>
            <person name="Yarden O."/>
            <person name="Zeng Q."/>
            <person name="Rollins J.A."/>
            <person name="Lebrun M.H."/>
            <person name="Dickman M."/>
        </authorList>
    </citation>
    <scope>NUCLEOTIDE SEQUENCE [LARGE SCALE GENOMIC DNA]</scope>
    <source>
        <strain evidence="2">T4</strain>
    </source>
</reference>
<name>G2YI74_BOTF4</name>
<evidence type="ECO:0000313" key="1">
    <source>
        <dbReference type="EMBL" id="CCD51411.1"/>
    </source>
</evidence>
<gene>
    <name evidence="1" type="ORF">BofuT4_uP017170.1</name>
</gene>
<evidence type="ECO:0000313" key="2">
    <source>
        <dbReference type="Proteomes" id="UP000008177"/>
    </source>
</evidence>
<dbReference type="AlphaFoldDB" id="G2YI74"/>
<dbReference type="Proteomes" id="UP000008177">
    <property type="component" value="Unplaced contigs"/>
</dbReference>
<organism evidence="1 2">
    <name type="scientific">Botryotinia fuckeliana (strain T4)</name>
    <name type="common">Noble rot fungus</name>
    <name type="synonym">Botrytis cinerea</name>
    <dbReference type="NCBI Taxonomy" id="999810"/>
    <lineage>
        <taxon>Eukaryota</taxon>
        <taxon>Fungi</taxon>
        <taxon>Dikarya</taxon>
        <taxon>Ascomycota</taxon>
        <taxon>Pezizomycotina</taxon>
        <taxon>Leotiomycetes</taxon>
        <taxon>Helotiales</taxon>
        <taxon>Sclerotiniaceae</taxon>
        <taxon>Botrytis</taxon>
    </lineage>
</organism>
<protein>
    <submittedName>
        <fullName evidence="1">Uncharacterized protein</fullName>
    </submittedName>
</protein>
<accession>G2YI74</accession>
<dbReference type="EMBL" id="FQ790337">
    <property type="protein sequence ID" value="CCD51411.1"/>
    <property type="molecule type" value="Genomic_DNA"/>
</dbReference>
<sequence>MDPRGINLSRCIIFCPSLAELESTDESEGGGWVRVVPNFEEDQ</sequence>
<proteinExistence type="predicted"/>